<reference evidence="3 4" key="1">
    <citation type="submission" date="2014-07" db="EMBL/GenBank/DDBJ databases">
        <title>Draft genome sequence of Thalassospira profundimaris PR54-5.</title>
        <authorList>
            <person name="Lai Q."/>
            <person name="Shao Z."/>
        </authorList>
    </citation>
    <scope>NUCLEOTIDE SEQUENCE [LARGE SCALE GENOMIC DNA]</scope>
    <source>
        <strain evidence="3 4">PR54-5</strain>
    </source>
</reference>
<proteinExistence type="predicted"/>
<dbReference type="InterPro" id="IPR029068">
    <property type="entry name" value="Glyas_Bleomycin-R_OHBP_Dase"/>
</dbReference>
<evidence type="ECO:0000313" key="3">
    <source>
        <dbReference type="EMBL" id="RCK44002.1"/>
    </source>
</evidence>
<dbReference type="Pfam" id="PF00903">
    <property type="entry name" value="Glyoxalase"/>
    <property type="match status" value="1"/>
</dbReference>
<name>A0A367WU73_9PROT</name>
<dbReference type="CDD" id="cd06587">
    <property type="entry name" value="VOC"/>
    <property type="match status" value="1"/>
</dbReference>
<comment type="caution">
    <text evidence="3">The sequence shown here is derived from an EMBL/GenBank/DDBJ whole genome shotgun (WGS) entry which is preliminary data.</text>
</comment>
<dbReference type="Gene3D" id="3.10.180.10">
    <property type="entry name" value="2,3-Dihydroxybiphenyl 1,2-Dioxygenase, domain 1"/>
    <property type="match status" value="1"/>
</dbReference>
<dbReference type="EMBL" id="JPWI01000011">
    <property type="protein sequence ID" value="RCK44002.1"/>
    <property type="molecule type" value="Genomic_DNA"/>
</dbReference>
<dbReference type="InterPro" id="IPR037523">
    <property type="entry name" value="VOC_core"/>
</dbReference>
<protein>
    <submittedName>
        <fullName evidence="3">Glyoxalase</fullName>
    </submittedName>
</protein>
<dbReference type="Proteomes" id="UP000252255">
    <property type="component" value="Unassembled WGS sequence"/>
</dbReference>
<dbReference type="InterPro" id="IPR004360">
    <property type="entry name" value="Glyas_Fos-R_dOase_dom"/>
</dbReference>
<dbReference type="RefSeq" id="WP_114099147.1">
    <property type="nucleotide sequence ID" value="NZ_JPWI01000011.1"/>
</dbReference>
<dbReference type="AlphaFoldDB" id="A0A367WU73"/>
<dbReference type="OrthoDB" id="7355345at2"/>
<dbReference type="PROSITE" id="PS51819">
    <property type="entry name" value="VOC"/>
    <property type="match status" value="1"/>
</dbReference>
<organism evidence="3 4">
    <name type="scientific">Thalassospira profundimaris</name>
    <dbReference type="NCBI Taxonomy" id="502049"/>
    <lineage>
        <taxon>Bacteria</taxon>
        <taxon>Pseudomonadati</taxon>
        <taxon>Pseudomonadota</taxon>
        <taxon>Alphaproteobacteria</taxon>
        <taxon>Rhodospirillales</taxon>
        <taxon>Thalassospiraceae</taxon>
        <taxon>Thalassospira</taxon>
    </lineage>
</organism>
<gene>
    <name evidence="3" type="ORF">TH30_16705</name>
</gene>
<evidence type="ECO:0000313" key="4">
    <source>
        <dbReference type="Proteomes" id="UP000252255"/>
    </source>
</evidence>
<sequence>MSEAYLEHVNFTVSDPAKTAQHLHDWFGWEVRWKGPSINDGETYHVGNSSSYVALYSPGNADGKSGTAEPNDNSYHTRGGMNHIAVVVEDLDATEEKIKASGFSTHNHADYEPGRRFYFRDGDDIEFEVVSYA</sequence>
<evidence type="ECO:0000256" key="1">
    <source>
        <dbReference type="SAM" id="MobiDB-lite"/>
    </source>
</evidence>
<accession>A0A367WU73</accession>
<dbReference type="SUPFAM" id="SSF54593">
    <property type="entry name" value="Glyoxalase/Bleomycin resistance protein/Dihydroxybiphenyl dioxygenase"/>
    <property type="match status" value="1"/>
</dbReference>
<evidence type="ECO:0000259" key="2">
    <source>
        <dbReference type="PROSITE" id="PS51819"/>
    </source>
</evidence>
<feature type="region of interest" description="Disordered" evidence="1">
    <location>
        <begin position="59"/>
        <end position="78"/>
    </location>
</feature>
<feature type="domain" description="VOC" evidence="2">
    <location>
        <begin position="5"/>
        <end position="132"/>
    </location>
</feature>